<dbReference type="OrthoDB" id="5291232at2"/>
<protein>
    <submittedName>
        <fullName evidence="1">Uncharacterized protein</fullName>
    </submittedName>
</protein>
<dbReference type="AlphaFoldDB" id="A0A2K9NQZ2"/>
<dbReference type="Proteomes" id="UP000235584">
    <property type="component" value="Chromosome"/>
</dbReference>
<reference evidence="1 2" key="1">
    <citation type="submission" date="2018-01" db="EMBL/GenBank/DDBJ databases">
        <title>Complete genome sequence of Bacteriovorax stolpii DSM12778.</title>
        <authorList>
            <person name="Tang B."/>
            <person name="Chang J."/>
        </authorList>
    </citation>
    <scope>NUCLEOTIDE SEQUENCE [LARGE SCALE GENOMIC DNA]</scope>
    <source>
        <strain evidence="1 2">DSM 12778</strain>
    </source>
</reference>
<dbReference type="EMBL" id="CP025704">
    <property type="protein sequence ID" value="AUN97921.1"/>
    <property type="molecule type" value="Genomic_DNA"/>
</dbReference>
<evidence type="ECO:0000313" key="2">
    <source>
        <dbReference type="Proteomes" id="UP000235584"/>
    </source>
</evidence>
<name>A0A2K9NQZ2_BACTC</name>
<proteinExistence type="predicted"/>
<dbReference type="RefSeq" id="WP_102243214.1">
    <property type="nucleotide sequence ID" value="NZ_CP025704.1"/>
</dbReference>
<accession>A0A2K9NQZ2</accession>
<organism evidence="1 2">
    <name type="scientific">Bacteriovorax stolpii</name>
    <name type="common">Bdellovibrio stolpii</name>
    <dbReference type="NCBI Taxonomy" id="960"/>
    <lineage>
        <taxon>Bacteria</taxon>
        <taxon>Pseudomonadati</taxon>
        <taxon>Bdellovibrionota</taxon>
        <taxon>Bacteriovoracia</taxon>
        <taxon>Bacteriovoracales</taxon>
        <taxon>Bacteriovoracaceae</taxon>
        <taxon>Bacteriovorax</taxon>
    </lineage>
</organism>
<keyword evidence="2" id="KW-1185">Reference proteome</keyword>
<evidence type="ECO:0000313" key="1">
    <source>
        <dbReference type="EMBL" id="AUN97921.1"/>
    </source>
</evidence>
<dbReference type="KEGG" id="bsto:C0V70_07335"/>
<sequence>MSEKKDPNKKHYFQIASHEDFIETMSMHCTLEDSPPLTIWEKGESEEEAEIYEAVEYFPNPKIIKLKPTGKLMTKITGSTKAGKQVLVKIPIEDKINYFTGGRLKFHPEDLTYSLEIQQDIYKSQARGNFRLAASDVIPIQFKIDDQVFDALDISVSGTSFTIEQAEVERFAKGKVFTDCTLRFDRKNYHIPTVQIAVHIPLADEAGKPSGRFKVGISFKGLPRKTEDELYIKISTEARGEEMKKKFDTILSKKAE</sequence>
<gene>
    <name evidence="1" type="ORF">C0V70_07335</name>
</gene>
<dbReference type="Gene3D" id="2.40.10.220">
    <property type="entry name" value="predicted glycosyltransferase like domains"/>
    <property type="match status" value="1"/>
</dbReference>